<dbReference type="PANTHER" id="PTHR10192">
    <property type="entry name" value="MOLYBDOPTERIN BIOSYNTHESIS PROTEIN"/>
    <property type="match status" value="1"/>
</dbReference>
<dbReference type="InterPro" id="IPR005110">
    <property type="entry name" value="MoeA_linker/N"/>
</dbReference>
<evidence type="ECO:0000256" key="1">
    <source>
        <dbReference type="ARBA" id="ARBA00001946"/>
    </source>
</evidence>
<dbReference type="Gene3D" id="2.170.190.11">
    <property type="entry name" value="Molybdopterin biosynthesis moea protein, domain 3"/>
    <property type="match status" value="1"/>
</dbReference>
<dbReference type="Gene3D" id="3.90.105.10">
    <property type="entry name" value="Molybdopterin biosynthesis moea protein, domain 2"/>
    <property type="match status" value="1"/>
</dbReference>
<dbReference type="RefSeq" id="WP_179550795.1">
    <property type="nucleotide sequence ID" value="NZ_JACCFI010000001.1"/>
</dbReference>
<dbReference type="SUPFAM" id="SSF53218">
    <property type="entry name" value="Molybdenum cofactor biosynthesis proteins"/>
    <property type="match status" value="1"/>
</dbReference>
<dbReference type="FunFam" id="3.40.980.10:FF:000004">
    <property type="entry name" value="Molybdopterin molybdenumtransferase"/>
    <property type="match status" value="1"/>
</dbReference>
<dbReference type="InterPro" id="IPR001453">
    <property type="entry name" value="MoaB/Mog_dom"/>
</dbReference>
<dbReference type="EC" id="2.10.1.1" evidence="11"/>
<organism evidence="13 14">
    <name type="scientific">Agromyces hippuratus</name>
    <dbReference type="NCBI Taxonomy" id="286438"/>
    <lineage>
        <taxon>Bacteria</taxon>
        <taxon>Bacillati</taxon>
        <taxon>Actinomycetota</taxon>
        <taxon>Actinomycetes</taxon>
        <taxon>Micrococcales</taxon>
        <taxon>Microbacteriaceae</taxon>
        <taxon>Agromyces</taxon>
    </lineage>
</organism>
<dbReference type="Gene3D" id="3.40.980.10">
    <property type="entry name" value="MoaB/Mog-like domain"/>
    <property type="match status" value="1"/>
</dbReference>
<keyword evidence="6 11" id="KW-0808">Transferase</keyword>
<reference evidence="13 14" key="1">
    <citation type="submission" date="2020-07" db="EMBL/GenBank/DDBJ databases">
        <title>Sequencing the genomes of 1000 actinobacteria strains.</title>
        <authorList>
            <person name="Klenk H.-P."/>
        </authorList>
    </citation>
    <scope>NUCLEOTIDE SEQUENCE [LARGE SCALE GENOMIC DNA]</scope>
    <source>
        <strain evidence="13 14">DSM 8598</strain>
    </source>
</reference>
<evidence type="ECO:0000256" key="2">
    <source>
        <dbReference type="ARBA" id="ARBA00002901"/>
    </source>
</evidence>
<dbReference type="FunFam" id="2.170.190.11:FF:000001">
    <property type="entry name" value="Molybdopterin molybdenumtransferase"/>
    <property type="match status" value="1"/>
</dbReference>
<dbReference type="NCBIfam" id="TIGR00177">
    <property type="entry name" value="molyb_syn"/>
    <property type="match status" value="1"/>
</dbReference>
<evidence type="ECO:0000256" key="6">
    <source>
        <dbReference type="ARBA" id="ARBA00022679"/>
    </source>
</evidence>
<dbReference type="InterPro" id="IPR036425">
    <property type="entry name" value="MoaB/Mog-like_dom_sf"/>
</dbReference>
<dbReference type="Proteomes" id="UP000549066">
    <property type="component" value="Unassembled WGS sequence"/>
</dbReference>
<evidence type="ECO:0000313" key="14">
    <source>
        <dbReference type="Proteomes" id="UP000549066"/>
    </source>
</evidence>
<dbReference type="GO" id="GO:0061599">
    <property type="term" value="F:molybdopterin molybdotransferase activity"/>
    <property type="evidence" value="ECO:0007669"/>
    <property type="project" value="UniProtKB-UniRule"/>
</dbReference>
<dbReference type="Pfam" id="PF00994">
    <property type="entry name" value="MoCF_biosynth"/>
    <property type="match status" value="1"/>
</dbReference>
<dbReference type="InterPro" id="IPR036135">
    <property type="entry name" value="MoeA_linker/N_sf"/>
</dbReference>
<comment type="cofactor">
    <cofactor evidence="1 11">
        <name>Mg(2+)</name>
        <dbReference type="ChEBI" id="CHEBI:18420"/>
    </cofactor>
</comment>
<dbReference type="InterPro" id="IPR005111">
    <property type="entry name" value="MoeA_C_domain_IV"/>
</dbReference>
<comment type="similarity">
    <text evidence="4 11">Belongs to the MoeA family.</text>
</comment>
<evidence type="ECO:0000256" key="3">
    <source>
        <dbReference type="ARBA" id="ARBA00005046"/>
    </source>
</evidence>
<dbReference type="SMART" id="SM00852">
    <property type="entry name" value="MoCF_biosynth"/>
    <property type="match status" value="1"/>
</dbReference>
<dbReference type="InterPro" id="IPR038987">
    <property type="entry name" value="MoeA-like"/>
</dbReference>
<dbReference type="SUPFAM" id="SSF63882">
    <property type="entry name" value="MoeA N-terminal region -like"/>
    <property type="match status" value="1"/>
</dbReference>
<evidence type="ECO:0000256" key="9">
    <source>
        <dbReference type="ARBA" id="ARBA00023150"/>
    </source>
</evidence>
<evidence type="ECO:0000256" key="11">
    <source>
        <dbReference type="RuleBase" id="RU365090"/>
    </source>
</evidence>
<evidence type="ECO:0000256" key="10">
    <source>
        <dbReference type="ARBA" id="ARBA00047317"/>
    </source>
</evidence>
<dbReference type="InterPro" id="IPR036688">
    <property type="entry name" value="MoeA_C_domain_IV_sf"/>
</dbReference>
<comment type="function">
    <text evidence="2 11">Catalyzes the insertion of molybdate into adenylated molybdopterin with the concomitant release of AMP.</text>
</comment>
<dbReference type="PANTHER" id="PTHR10192:SF5">
    <property type="entry name" value="GEPHYRIN"/>
    <property type="match status" value="1"/>
</dbReference>
<feature type="domain" description="MoaB/Mog" evidence="12">
    <location>
        <begin position="184"/>
        <end position="323"/>
    </location>
</feature>
<dbReference type="Gene3D" id="2.40.340.10">
    <property type="entry name" value="MoeA, C-terminal, domain IV"/>
    <property type="match status" value="1"/>
</dbReference>
<sequence length="416" mass="41865">MSRGAHESVEAHLEHVLARIRPLAALEVPLADAGGLVLGASIETRLPIPAFDNSAMDGYAVRRADVADAAPDRQVTLSVVAEVAAGSPLDPAIGPGEAVRIMTGAAVPSDADAIVPFEDTDSGTRSVRVTAAPKPAAHIRRAGEDVAAGRQILEAGVVLTAARLAAAAAAGLARLAVRPSPRVAVIVTGSELVGPGAPLRRGQIPESNSVLLAGLVTEAGGTVVRVEHAPDDADAFAAALAGAAAEHPDLVVLSGGVSVGDHDIVRTALEPLGSVDFHSVAMQPGSPQAFGTLPGGIIVFGLPGNPVAVAVSFEAFVRPALQLLRGAARTQRRRLAAVATAGWRSPVARRQYMPITIVDGAHGASGGGLRVRPAAEGGSGSHLVGGLAASDGFAIVEAGIDEVRAGDEVQIVLVDG</sequence>
<evidence type="ECO:0000313" key="13">
    <source>
        <dbReference type="EMBL" id="NYG20715.1"/>
    </source>
</evidence>
<keyword evidence="7 11" id="KW-0479">Metal-binding</keyword>
<proteinExistence type="inferred from homology"/>
<comment type="pathway">
    <text evidence="3 11">Cofactor biosynthesis; molybdopterin biosynthesis.</text>
</comment>
<keyword evidence="9 11" id="KW-0501">Molybdenum cofactor biosynthesis</keyword>
<dbReference type="Pfam" id="PF03453">
    <property type="entry name" value="MoeA_N"/>
    <property type="match status" value="1"/>
</dbReference>
<comment type="caution">
    <text evidence="13">The sequence shown here is derived from an EMBL/GenBank/DDBJ whole genome shotgun (WGS) entry which is preliminary data.</text>
</comment>
<dbReference type="GO" id="GO:0006777">
    <property type="term" value="P:Mo-molybdopterin cofactor biosynthetic process"/>
    <property type="evidence" value="ECO:0007669"/>
    <property type="project" value="UniProtKB-UniRule"/>
</dbReference>
<evidence type="ECO:0000256" key="8">
    <source>
        <dbReference type="ARBA" id="ARBA00022842"/>
    </source>
</evidence>
<dbReference type="SUPFAM" id="SSF63867">
    <property type="entry name" value="MoeA C-terminal domain-like"/>
    <property type="match status" value="1"/>
</dbReference>
<dbReference type="Pfam" id="PF03454">
    <property type="entry name" value="MoeA_C"/>
    <property type="match status" value="1"/>
</dbReference>
<evidence type="ECO:0000256" key="5">
    <source>
        <dbReference type="ARBA" id="ARBA00022505"/>
    </source>
</evidence>
<dbReference type="UniPathway" id="UPA00344"/>
<keyword evidence="14" id="KW-1185">Reference proteome</keyword>
<evidence type="ECO:0000256" key="4">
    <source>
        <dbReference type="ARBA" id="ARBA00010763"/>
    </source>
</evidence>
<protein>
    <recommendedName>
        <fullName evidence="11">Molybdopterin molybdenumtransferase</fullName>
        <ecNumber evidence="11">2.10.1.1</ecNumber>
    </recommendedName>
</protein>
<dbReference type="EMBL" id="JACCFI010000001">
    <property type="protein sequence ID" value="NYG20715.1"/>
    <property type="molecule type" value="Genomic_DNA"/>
</dbReference>
<keyword evidence="5 11" id="KW-0500">Molybdenum</keyword>
<dbReference type="AlphaFoldDB" id="A0A852X3Y7"/>
<comment type="catalytic activity">
    <reaction evidence="10">
        <text>adenylyl-molybdopterin + molybdate = Mo-molybdopterin + AMP + H(+)</text>
        <dbReference type="Rhea" id="RHEA:35047"/>
        <dbReference type="ChEBI" id="CHEBI:15378"/>
        <dbReference type="ChEBI" id="CHEBI:36264"/>
        <dbReference type="ChEBI" id="CHEBI:62727"/>
        <dbReference type="ChEBI" id="CHEBI:71302"/>
        <dbReference type="ChEBI" id="CHEBI:456215"/>
        <dbReference type="EC" id="2.10.1.1"/>
    </reaction>
</comment>
<gene>
    <name evidence="13" type="ORF">BJY17_001462</name>
</gene>
<evidence type="ECO:0000256" key="7">
    <source>
        <dbReference type="ARBA" id="ARBA00022723"/>
    </source>
</evidence>
<name>A0A852X3Y7_9MICO</name>
<dbReference type="CDD" id="cd00887">
    <property type="entry name" value="MoeA"/>
    <property type="match status" value="1"/>
</dbReference>
<accession>A0A852X3Y7</accession>
<keyword evidence="8 11" id="KW-0460">Magnesium</keyword>
<evidence type="ECO:0000259" key="12">
    <source>
        <dbReference type="SMART" id="SM00852"/>
    </source>
</evidence>
<dbReference type="GO" id="GO:0046872">
    <property type="term" value="F:metal ion binding"/>
    <property type="evidence" value="ECO:0007669"/>
    <property type="project" value="UniProtKB-UniRule"/>
</dbReference>
<dbReference type="NCBIfam" id="NF045515">
    <property type="entry name" value="Glp_gephyrin"/>
    <property type="match status" value="1"/>
</dbReference>
<dbReference type="GO" id="GO:0005829">
    <property type="term" value="C:cytosol"/>
    <property type="evidence" value="ECO:0007669"/>
    <property type="project" value="TreeGrafter"/>
</dbReference>